<dbReference type="GO" id="GO:0005634">
    <property type="term" value="C:nucleus"/>
    <property type="evidence" value="ECO:0007669"/>
    <property type="project" value="UniProtKB-SubCell"/>
</dbReference>
<accession>A0AAF3E9Z5</accession>
<dbReference type="PRINTS" id="PR00031">
    <property type="entry name" value="HTHREPRESSR"/>
</dbReference>
<dbReference type="SMART" id="SM00389">
    <property type="entry name" value="HOX"/>
    <property type="match status" value="1"/>
</dbReference>
<evidence type="ECO:0000256" key="5">
    <source>
        <dbReference type="PROSITE-ProRule" id="PRU00108"/>
    </source>
</evidence>
<evidence type="ECO:0000256" key="4">
    <source>
        <dbReference type="ARBA" id="ARBA00023242"/>
    </source>
</evidence>
<evidence type="ECO:0000259" key="8">
    <source>
        <dbReference type="PROSITE" id="PS50071"/>
    </source>
</evidence>
<dbReference type="Gene3D" id="1.10.10.60">
    <property type="entry name" value="Homeodomain-like"/>
    <property type="match status" value="1"/>
</dbReference>
<dbReference type="GO" id="GO:0030182">
    <property type="term" value="P:neuron differentiation"/>
    <property type="evidence" value="ECO:0007669"/>
    <property type="project" value="TreeGrafter"/>
</dbReference>
<evidence type="ECO:0000256" key="1">
    <source>
        <dbReference type="ARBA" id="ARBA00004123"/>
    </source>
</evidence>
<keyword evidence="3 5" id="KW-0371">Homeobox</keyword>
<dbReference type="InterPro" id="IPR017970">
    <property type="entry name" value="Homeobox_CS"/>
</dbReference>
<dbReference type="AlphaFoldDB" id="A0AAF3E9Z5"/>
<evidence type="ECO:0000313" key="9">
    <source>
        <dbReference type="Proteomes" id="UP000887575"/>
    </source>
</evidence>
<dbReference type="GO" id="GO:0000978">
    <property type="term" value="F:RNA polymerase II cis-regulatory region sequence-specific DNA binding"/>
    <property type="evidence" value="ECO:0007669"/>
    <property type="project" value="TreeGrafter"/>
</dbReference>
<dbReference type="WBParaSite" id="MBELARI_LOCUS10740">
    <property type="protein sequence ID" value="MBELARI_LOCUS10740"/>
    <property type="gene ID" value="MBELARI_LOCUS10740"/>
</dbReference>
<feature type="compositionally biased region" description="Polar residues" evidence="7">
    <location>
        <begin position="309"/>
        <end position="320"/>
    </location>
</feature>
<comment type="subcellular location">
    <subcellularLocation>
        <location evidence="1 5 6">Nucleus</location>
    </subcellularLocation>
</comment>
<evidence type="ECO:0000256" key="3">
    <source>
        <dbReference type="ARBA" id="ARBA00023155"/>
    </source>
</evidence>
<proteinExistence type="predicted"/>
<dbReference type="Proteomes" id="UP000887575">
    <property type="component" value="Unassembled WGS sequence"/>
</dbReference>
<dbReference type="InterPro" id="IPR001356">
    <property type="entry name" value="HD"/>
</dbReference>
<reference evidence="10" key="1">
    <citation type="submission" date="2024-02" db="UniProtKB">
        <authorList>
            <consortium name="WormBaseParasite"/>
        </authorList>
    </citation>
    <scope>IDENTIFICATION</scope>
</reference>
<dbReference type="InterPro" id="IPR009057">
    <property type="entry name" value="Homeodomain-like_sf"/>
</dbReference>
<dbReference type="InterPro" id="IPR050877">
    <property type="entry name" value="EMX-VAX-Noto_Homeobox_TFs"/>
</dbReference>
<evidence type="ECO:0000313" key="10">
    <source>
        <dbReference type="WBParaSite" id="MBELARI_LOCUS10740"/>
    </source>
</evidence>
<organism evidence="9 10">
    <name type="scientific">Mesorhabditis belari</name>
    <dbReference type="NCBI Taxonomy" id="2138241"/>
    <lineage>
        <taxon>Eukaryota</taxon>
        <taxon>Metazoa</taxon>
        <taxon>Ecdysozoa</taxon>
        <taxon>Nematoda</taxon>
        <taxon>Chromadorea</taxon>
        <taxon>Rhabditida</taxon>
        <taxon>Rhabditina</taxon>
        <taxon>Rhabditomorpha</taxon>
        <taxon>Rhabditoidea</taxon>
        <taxon>Rhabditidae</taxon>
        <taxon>Mesorhabditinae</taxon>
        <taxon>Mesorhabditis</taxon>
    </lineage>
</organism>
<protein>
    <submittedName>
        <fullName evidence="10">Homeobox domain-containing protein</fullName>
    </submittedName>
</protein>
<dbReference type="GO" id="GO:0007420">
    <property type="term" value="P:brain development"/>
    <property type="evidence" value="ECO:0007669"/>
    <property type="project" value="TreeGrafter"/>
</dbReference>
<sequence>MSSAPSPTPHTTTLPLSPLNVITSGLQLPSIPVTLDESVMQTCQQTNLELLLQRVGLYATTGFQLPFAQLPQTSLVSPLELNQMTIAGFSQLATSPLSNASTLSTPSLAASTPTMTTAPINASQMPTPSFHLPLPQANLTLASGFVAPIPQIITPMPSVSVSPPNASASTSSMPQTSSTKLRLLQRPYKDELAVPSCSFNRRQSAPEQSIQIISRASERRRYSDFSIDALLRAPAQQRALRGDEKKNNRKQRTIYGLRQTEVLEEAFHSQRYMVGTERETLASRLGLSEAQVRVWFQNRRSKQRKMNRQAGQSEQPGSRL</sequence>
<dbReference type="Pfam" id="PF00046">
    <property type="entry name" value="Homeodomain"/>
    <property type="match status" value="1"/>
</dbReference>
<dbReference type="PROSITE" id="PS00027">
    <property type="entry name" value="HOMEOBOX_1"/>
    <property type="match status" value="1"/>
</dbReference>
<dbReference type="PANTHER" id="PTHR24339:SF28">
    <property type="entry name" value="E5-RELATED"/>
    <property type="match status" value="1"/>
</dbReference>
<name>A0AAF3E9Z5_9BILA</name>
<feature type="region of interest" description="Disordered" evidence="7">
    <location>
        <begin position="160"/>
        <end position="181"/>
    </location>
</feature>
<evidence type="ECO:0000256" key="2">
    <source>
        <dbReference type="ARBA" id="ARBA00023125"/>
    </source>
</evidence>
<evidence type="ECO:0000256" key="6">
    <source>
        <dbReference type="RuleBase" id="RU000682"/>
    </source>
</evidence>
<keyword evidence="9" id="KW-1185">Reference proteome</keyword>
<keyword evidence="4 5" id="KW-0539">Nucleus</keyword>
<evidence type="ECO:0000256" key="7">
    <source>
        <dbReference type="SAM" id="MobiDB-lite"/>
    </source>
</evidence>
<feature type="compositionally biased region" description="Low complexity" evidence="7">
    <location>
        <begin position="160"/>
        <end position="179"/>
    </location>
</feature>
<keyword evidence="2 5" id="KW-0238">DNA-binding</keyword>
<feature type="domain" description="Homeobox" evidence="8">
    <location>
        <begin position="246"/>
        <end position="306"/>
    </location>
</feature>
<dbReference type="InterPro" id="IPR000047">
    <property type="entry name" value="HTH_motif"/>
</dbReference>
<dbReference type="GO" id="GO:0000981">
    <property type="term" value="F:DNA-binding transcription factor activity, RNA polymerase II-specific"/>
    <property type="evidence" value="ECO:0007669"/>
    <property type="project" value="InterPro"/>
</dbReference>
<dbReference type="CDD" id="cd00086">
    <property type="entry name" value="homeodomain"/>
    <property type="match status" value="1"/>
</dbReference>
<feature type="DNA-binding region" description="Homeobox" evidence="5">
    <location>
        <begin position="248"/>
        <end position="307"/>
    </location>
</feature>
<dbReference type="SUPFAM" id="SSF46689">
    <property type="entry name" value="Homeodomain-like"/>
    <property type="match status" value="1"/>
</dbReference>
<dbReference type="PANTHER" id="PTHR24339">
    <property type="entry name" value="HOMEOBOX PROTEIN EMX-RELATED"/>
    <property type="match status" value="1"/>
</dbReference>
<feature type="region of interest" description="Disordered" evidence="7">
    <location>
        <begin position="300"/>
        <end position="320"/>
    </location>
</feature>
<dbReference type="PROSITE" id="PS50071">
    <property type="entry name" value="HOMEOBOX_2"/>
    <property type="match status" value="1"/>
</dbReference>